<evidence type="ECO:0000313" key="3">
    <source>
        <dbReference type="Proteomes" id="UP001143486"/>
    </source>
</evidence>
<dbReference type="EMBL" id="BSFE01000008">
    <property type="protein sequence ID" value="GLK53184.1"/>
    <property type="molecule type" value="Genomic_DNA"/>
</dbReference>
<proteinExistence type="predicted"/>
<dbReference type="GO" id="GO:0016020">
    <property type="term" value="C:membrane"/>
    <property type="evidence" value="ECO:0007669"/>
    <property type="project" value="InterPro"/>
</dbReference>
<dbReference type="Proteomes" id="UP001143486">
    <property type="component" value="Unassembled WGS sequence"/>
</dbReference>
<comment type="caution">
    <text evidence="2">The sequence shown here is derived from an EMBL/GenBank/DDBJ whole genome shotgun (WGS) entry which is preliminary data.</text>
</comment>
<sequence>MKMTANRHRSLDATGVGLSALCILHCLLVPTAASAAPLLSPELGSLFGLSHDWHIVMLALAAPVSLVALGWGMKSVEAGWRIFAAGLSGLVLMAIGASHVFGPLAETVLTLTGVTVLAGAHLVNWRARARAGHVHRRDCGLCEHEPHA</sequence>
<organism evidence="2 3">
    <name type="scientific">Maricaulis virginensis</name>
    <dbReference type="NCBI Taxonomy" id="144022"/>
    <lineage>
        <taxon>Bacteria</taxon>
        <taxon>Pseudomonadati</taxon>
        <taxon>Pseudomonadota</taxon>
        <taxon>Alphaproteobacteria</taxon>
        <taxon>Maricaulales</taxon>
        <taxon>Maricaulaceae</taxon>
        <taxon>Maricaulis</taxon>
    </lineage>
</organism>
<feature type="transmembrane region" description="Helical" evidence="1">
    <location>
        <begin position="51"/>
        <end position="71"/>
    </location>
</feature>
<keyword evidence="3" id="KW-1185">Reference proteome</keyword>
<feature type="transmembrane region" description="Helical" evidence="1">
    <location>
        <begin position="83"/>
        <end position="102"/>
    </location>
</feature>
<keyword evidence="1" id="KW-0472">Membrane</keyword>
<gene>
    <name evidence="2" type="ORF">GCM10017621_26920</name>
</gene>
<accession>A0A9W6IPZ6</accession>
<reference evidence="2" key="1">
    <citation type="journal article" date="2014" name="Int. J. Syst. Evol. Microbiol.">
        <title>Complete genome sequence of Corynebacterium casei LMG S-19264T (=DSM 44701T), isolated from a smear-ripened cheese.</title>
        <authorList>
            <consortium name="US DOE Joint Genome Institute (JGI-PGF)"/>
            <person name="Walter F."/>
            <person name="Albersmeier A."/>
            <person name="Kalinowski J."/>
            <person name="Ruckert C."/>
        </authorList>
    </citation>
    <scope>NUCLEOTIDE SEQUENCE</scope>
    <source>
        <strain evidence="2">VKM B-1513</strain>
    </source>
</reference>
<reference evidence="2" key="2">
    <citation type="submission" date="2023-01" db="EMBL/GenBank/DDBJ databases">
        <authorList>
            <person name="Sun Q."/>
            <person name="Evtushenko L."/>
        </authorList>
    </citation>
    <scope>NUCLEOTIDE SEQUENCE</scope>
    <source>
        <strain evidence="2">VKM B-1513</strain>
    </source>
</reference>
<keyword evidence="1" id="KW-1133">Transmembrane helix</keyword>
<feature type="transmembrane region" description="Helical" evidence="1">
    <location>
        <begin position="108"/>
        <end position="127"/>
    </location>
</feature>
<dbReference type="AlphaFoldDB" id="A0A9W6IPZ6"/>
<protein>
    <submittedName>
        <fullName evidence="2">Membrane protein</fullName>
    </submittedName>
</protein>
<name>A0A9W6IPZ6_9PROT</name>
<keyword evidence="1" id="KW-0812">Transmembrane</keyword>
<dbReference type="Pfam" id="PF03203">
    <property type="entry name" value="MerC"/>
    <property type="match status" value="1"/>
</dbReference>
<evidence type="ECO:0000313" key="2">
    <source>
        <dbReference type="EMBL" id="GLK53184.1"/>
    </source>
</evidence>
<dbReference type="InterPro" id="IPR004891">
    <property type="entry name" value="Mercury-R_MerC"/>
</dbReference>
<dbReference type="GO" id="GO:0015097">
    <property type="term" value="F:mercury ion transmembrane transporter activity"/>
    <property type="evidence" value="ECO:0007669"/>
    <property type="project" value="InterPro"/>
</dbReference>
<evidence type="ECO:0000256" key="1">
    <source>
        <dbReference type="SAM" id="Phobius"/>
    </source>
</evidence>